<dbReference type="InterPro" id="IPR008278">
    <property type="entry name" value="4-PPantetheinyl_Trfase_dom"/>
</dbReference>
<proteinExistence type="inferred from homology"/>
<feature type="binding site" evidence="8">
    <location>
        <position position="9"/>
    </location>
    <ligand>
        <name>Mg(2+)</name>
        <dbReference type="ChEBI" id="CHEBI:18420"/>
    </ligand>
</feature>
<keyword evidence="5 8" id="KW-0460">Magnesium</keyword>
<accession>A0A650EPL3</accession>
<feature type="domain" description="4'-phosphopantetheinyl transferase" evidence="9">
    <location>
        <begin position="5"/>
        <end position="98"/>
    </location>
</feature>
<name>A0A650EPL3_9BACT</name>
<dbReference type="Gene3D" id="3.90.470.20">
    <property type="entry name" value="4'-phosphopantetheinyl transferase domain"/>
    <property type="match status" value="1"/>
</dbReference>
<dbReference type="GO" id="GO:0006633">
    <property type="term" value="P:fatty acid biosynthetic process"/>
    <property type="evidence" value="ECO:0007669"/>
    <property type="project" value="UniProtKB-UniRule"/>
</dbReference>
<dbReference type="GO" id="GO:0000287">
    <property type="term" value="F:magnesium ion binding"/>
    <property type="evidence" value="ECO:0007669"/>
    <property type="project" value="UniProtKB-UniRule"/>
</dbReference>
<dbReference type="NCBIfam" id="TIGR00556">
    <property type="entry name" value="pantethn_trn"/>
    <property type="match status" value="1"/>
</dbReference>
<dbReference type="SUPFAM" id="SSF56214">
    <property type="entry name" value="4'-phosphopantetheinyl transferase"/>
    <property type="match status" value="1"/>
</dbReference>
<dbReference type="InterPro" id="IPR037143">
    <property type="entry name" value="4-PPantetheinyl_Trfase_dom_sf"/>
</dbReference>
<evidence type="ECO:0000256" key="2">
    <source>
        <dbReference type="ARBA" id="ARBA00022679"/>
    </source>
</evidence>
<dbReference type="InterPro" id="IPR004568">
    <property type="entry name" value="Ppantetheine-prot_Trfase_dom"/>
</dbReference>
<comment type="function">
    <text evidence="8">Transfers the 4'-phosphopantetheine moiety from coenzyme A to a Ser of acyl-carrier-protein.</text>
</comment>
<keyword evidence="3 8" id="KW-0479">Metal-binding</keyword>
<keyword evidence="8" id="KW-0963">Cytoplasm</keyword>
<keyword evidence="6 8" id="KW-0443">Lipid metabolism</keyword>
<comment type="similarity">
    <text evidence="8">Belongs to the P-Pant transferase superfamily. AcpS family.</text>
</comment>
<dbReference type="EC" id="2.7.8.7" evidence="8"/>
<keyword evidence="2 8" id="KW-0808">Transferase</keyword>
<dbReference type="EMBL" id="MN577572">
    <property type="protein sequence ID" value="QGT50844.1"/>
    <property type="molecule type" value="Genomic_DNA"/>
</dbReference>
<reference evidence="10" key="1">
    <citation type="journal article" date="2020" name="J. ISSAAS">
        <title>Lactobacilli and other gastrointestinal microbiota of Peromyscus leucopus, reservoir host for agents of Lyme disease and other zoonoses in North America.</title>
        <authorList>
            <person name="Milovic A."/>
            <person name="Bassam K."/>
            <person name="Shao H."/>
            <person name="Chatzistamou I."/>
            <person name="Tufts D.M."/>
            <person name="Diuk-Wasser M."/>
            <person name="Barbour A.G."/>
        </authorList>
    </citation>
    <scope>NUCLEOTIDE SEQUENCE</scope>
    <source>
        <strain evidence="10">LL30</strain>
    </source>
</reference>
<evidence type="ECO:0000259" key="9">
    <source>
        <dbReference type="Pfam" id="PF01648"/>
    </source>
</evidence>
<keyword evidence="1 8" id="KW-0444">Lipid biosynthesis</keyword>
<evidence type="ECO:0000256" key="8">
    <source>
        <dbReference type="HAMAP-Rule" id="MF_00101"/>
    </source>
</evidence>
<dbReference type="GO" id="GO:0008897">
    <property type="term" value="F:holo-[acyl-carrier-protein] synthase activity"/>
    <property type="evidence" value="ECO:0007669"/>
    <property type="project" value="UniProtKB-UniRule"/>
</dbReference>
<evidence type="ECO:0000256" key="7">
    <source>
        <dbReference type="ARBA" id="ARBA00023160"/>
    </source>
</evidence>
<comment type="subcellular location">
    <subcellularLocation>
        <location evidence="8">Cytoplasm</location>
    </subcellularLocation>
</comment>
<dbReference type="GO" id="GO:0005737">
    <property type="term" value="C:cytoplasm"/>
    <property type="evidence" value="ECO:0007669"/>
    <property type="project" value="UniProtKB-SubCell"/>
</dbReference>
<gene>
    <name evidence="8 10" type="primary">acpS</name>
    <name evidence="10" type="ORF">Elusimicrob2101_1070</name>
</gene>
<evidence type="ECO:0000256" key="6">
    <source>
        <dbReference type="ARBA" id="ARBA00023098"/>
    </source>
</evidence>
<evidence type="ECO:0000313" key="10">
    <source>
        <dbReference type="EMBL" id="QGT50844.1"/>
    </source>
</evidence>
<evidence type="ECO:0000256" key="4">
    <source>
        <dbReference type="ARBA" id="ARBA00022832"/>
    </source>
</evidence>
<protein>
    <recommendedName>
        <fullName evidence="8">Holo-[acyl-carrier-protein] synthase</fullName>
        <shortName evidence="8">Holo-ACP synthase</shortName>
        <ecNumber evidence="8">2.7.8.7</ecNumber>
    </recommendedName>
    <alternativeName>
        <fullName evidence="8">4'-phosphopantetheinyl transferase AcpS</fullName>
    </alternativeName>
</protein>
<feature type="binding site" evidence="8">
    <location>
        <position position="56"/>
    </location>
    <ligand>
        <name>Mg(2+)</name>
        <dbReference type="ChEBI" id="CHEBI:18420"/>
    </ligand>
</feature>
<evidence type="ECO:0000256" key="5">
    <source>
        <dbReference type="ARBA" id="ARBA00022842"/>
    </source>
</evidence>
<comment type="catalytic activity">
    <reaction evidence="8">
        <text>apo-[ACP] + CoA = holo-[ACP] + adenosine 3',5'-bisphosphate + H(+)</text>
        <dbReference type="Rhea" id="RHEA:12068"/>
        <dbReference type="Rhea" id="RHEA-COMP:9685"/>
        <dbReference type="Rhea" id="RHEA-COMP:9690"/>
        <dbReference type="ChEBI" id="CHEBI:15378"/>
        <dbReference type="ChEBI" id="CHEBI:29999"/>
        <dbReference type="ChEBI" id="CHEBI:57287"/>
        <dbReference type="ChEBI" id="CHEBI:58343"/>
        <dbReference type="ChEBI" id="CHEBI:64479"/>
        <dbReference type="EC" id="2.7.8.7"/>
    </reaction>
</comment>
<keyword evidence="4 8" id="KW-0276">Fatty acid metabolism</keyword>
<evidence type="ECO:0000256" key="1">
    <source>
        <dbReference type="ARBA" id="ARBA00022516"/>
    </source>
</evidence>
<dbReference type="AlphaFoldDB" id="A0A650EPL3"/>
<comment type="cofactor">
    <cofactor evidence="8">
        <name>Mg(2+)</name>
        <dbReference type="ChEBI" id="CHEBI:18420"/>
    </cofactor>
</comment>
<dbReference type="InterPro" id="IPR002582">
    <property type="entry name" value="ACPS"/>
</dbReference>
<sequence length="116" mass="12909">MEIVGLGTDLIEVDRIKAFAEKPGALARIFSDEEIAYCLARKNRYQHLAVRFAAKEAVYKALPFDGVAFKSISVVNLENGRPAVHVNDRRFDGLTVLISLSHTEHYATASAVVYRD</sequence>
<dbReference type="HAMAP" id="MF_00101">
    <property type="entry name" value="AcpS"/>
    <property type="match status" value="1"/>
</dbReference>
<evidence type="ECO:0000256" key="3">
    <source>
        <dbReference type="ARBA" id="ARBA00022723"/>
    </source>
</evidence>
<dbReference type="Pfam" id="PF01648">
    <property type="entry name" value="ACPS"/>
    <property type="match status" value="1"/>
</dbReference>
<dbReference type="NCBIfam" id="TIGR00516">
    <property type="entry name" value="acpS"/>
    <property type="match status" value="1"/>
</dbReference>
<keyword evidence="7 8" id="KW-0275">Fatty acid biosynthesis</keyword>
<organism evidence="10">
    <name type="scientific">uncultured Elusimicrobia bacterium</name>
    <dbReference type="NCBI Taxonomy" id="699876"/>
    <lineage>
        <taxon>Bacteria</taxon>
        <taxon>Pseudomonadati</taxon>
        <taxon>Elusimicrobiota</taxon>
        <taxon>Elusimicrobia</taxon>
        <taxon>environmental samples</taxon>
    </lineage>
</organism>